<feature type="region of interest" description="Disordered" evidence="1">
    <location>
        <begin position="1"/>
        <end position="37"/>
    </location>
</feature>
<dbReference type="InterPro" id="IPR025295">
    <property type="entry name" value="eCIS_core_dom"/>
</dbReference>
<keyword evidence="4" id="KW-1185">Reference proteome</keyword>
<protein>
    <submittedName>
        <fullName evidence="3">DUF4157 domain-containing protein</fullName>
    </submittedName>
</protein>
<dbReference type="Pfam" id="PF13699">
    <property type="entry name" value="eCIS_core"/>
    <property type="match status" value="1"/>
</dbReference>
<evidence type="ECO:0000313" key="4">
    <source>
        <dbReference type="Proteomes" id="UP001595833"/>
    </source>
</evidence>
<evidence type="ECO:0000256" key="1">
    <source>
        <dbReference type="SAM" id="MobiDB-lite"/>
    </source>
</evidence>
<feature type="domain" description="eCIS core" evidence="2">
    <location>
        <begin position="83"/>
        <end position="160"/>
    </location>
</feature>
<organism evidence="3 4">
    <name type="scientific">Saccharothrix xinjiangensis</name>
    <dbReference type="NCBI Taxonomy" id="204798"/>
    <lineage>
        <taxon>Bacteria</taxon>
        <taxon>Bacillati</taxon>
        <taxon>Actinomycetota</taxon>
        <taxon>Actinomycetes</taxon>
        <taxon>Pseudonocardiales</taxon>
        <taxon>Pseudonocardiaceae</taxon>
        <taxon>Saccharothrix</taxon>
    </lineage>
</organism>
<dbReference type="RefSeq" id="WP_344041869.1">
    <property type="nucleotide sequence ID" value="NZ_BAAAKE010000031.1"/>
</dbReference>
<dbReference type="EMBL" id="JBHSJB010000053">
    <property type="protein sequence ID" value="MFC5060204.1"/>
    <property type="molecule type" value="Genomic_DNA"/>
</dbReference>
<reference evidence="4" key="1">
    <citation type="journal article" date="2019" name="Int. J. Syst. Evol. Microbiol.">
        <title>The Global Catalogue of Microorganisms (GCM) 10K type strain sequencing project: providing services to taxonomists for standard genome sequencing and annotation.</title>
        <authorList>
            <consortium name="The Broad Institute Genomics Platform"/>
            <consortium name="The Broad Institute Genome Sequencing Center for Infectious Disease"/>
            <person name="Wu L."/>
            <person name="Ma J."/>
        </authorList>
    </citation>
    <scope>NUCLEOTIDE SEQUENCE [LARGE SCALE GENOMIC DNA]</scope>
    <source>
        <strain evidence="4">KCTC 12848</strain>
    </source>
</reference>
<evidence type="ECO:0000313" key="3">
    <source>
        <dbReference type="EMBL" id="MFC5060204.1"/>
    </source>
</evidence>
<gene>
    <name evidence="3" type="ORF">ACFPFM_41380</name>
</gene>
<comment type="caution">
    <text evidence="3">The sequence shown here is derived from an EMBL/GenBank/DDBJ whole genome shotgun (WGS) entry which is preliminary data.</text>
</comment>
<sequence length="633" mass="69159">MSHTAHQHEPDRRNAQDPARARPPKQDTAPATGRGPLPVDRILAMQRAVGNAAVARMLSGDGLAPVDVQRSAVHEVLRTPGEPLDAPVREDMESRLGADFSDVRVHTDGVASQAAESVRAEAFTTGSHLVFGQGQYDPSSSAGQHRLAHELTHVLQQRSGPVAGTDAGGGVRVSDPSDRFERAAEDNARRALAAQRTTDTGAHPATGATTDGHGAVQRCADHTPAQDDAPHVQRVLDYSAVQQPGNTEAADAEGRGTWLRKLVYAELAETLGMPKWTGENWKNWKKTNVRVADRVDPLVRSIEPSVAAMELDKEATRAQIGELNDILHQIEVVVDEHKAAPPAITGTLIGNEFTFVDDALRAAATKAEKSKSSDIYKLMKDPYNQAAQRWADVMGRLGGPAPEKGVDRNKMTMLTYRFTAEDYGVDWSYQVTADQACVEVITHKAAASDVYAGAVGDLMDQYVFGVAKAVGLETDITIGGGHINIDETTSVGHHSTQKAARVLAGFIDQVYEDEKYWQARDPDSVNAPFLSELHNARKKQVDYEAVIKKFNAENWTIPVLVRHLITDVFNTSNTDQSNPEKYHALNFSAMQEGTPEEQRRLEFRRVPAQPDRQVLLEELTRLAGLLKTAREKA</sequence>
<feature type="compositionally biased region" description="Basic and acidic residues" evidence="1">
    <location>
        <begin position="175"/>
        <end position="189"/>
    </location>
</feature>
<dbReference type="Proteomes" id="UP001595833">
    <property type="component" value="Unassembled WGS sequence"/>
</dbReference>
<name>A0ABV9YE74_9PSEU</name>
<evidence type="ECO:0000259" key="2">
    <source>
        <dbReference type="Pfam" id="PF13699"/>
    </source>
</evidence>
<proteinExistence type="predicted"/>
<feature type="compositionally biased region" description="Basic and acidic residues" evidence="1">
    <location>
        <begin position="1"/>
        <end position="15"/>
    </location>
</feature>
<feature type="region of interest" description="Disordered" evidence="1">
    <location>
        <begin position="160"/>
        <end position="216"/>
    </location>
</feature>
<accession>A0ABV9YE74</accession>